<evidence type="ECO:0000256" key="1">
    <source>
        <dbReference type="ARBA" id="ARBA00009381"/>
    </source>
</evidence>
<dbReference type="EC" id="2.3.2.2" evidence="4"/>
<comment type="pathway">
    <text evidence="4">Sulfur metabolism; glutathione metabolism.</text>
</comment>
<comment type="catalytic activity">
    <reaction evidence="4">
        <text>an S-substituted glutathione + H2O = an S-substituted L-cysteinylglycine + L-glutamate</text>
        <dbReference type="Rhea" id="RHEA:59468"/>
        <dbReference type="ChEBI" id="CHEBI:15377"/>
        <dbReference type="ChEBI" id="CHEBI:29985"/>
        <dbReference type="ChEBI" id="CHEBI:90779"/>
        <dbReference type="ChEBI" id="CHEBI:143103"/>
        <dbReference type="EC" id="3.4.19.13"/>
    </reaction>
</comment>
<protein>
    <recommendedName>
        <fullName evidence="4">Glutathione hydrolase</fullName>
        <ecNumber evidence="4">2.3.2.2</ecNumber>
        <ecNumber evidence="4">3.4.19.13</ecNumber>
    </recommendedName>
    <alternativeName>
        <fullName evidence="4">Gamma-glutamyltransferase</fullName>
    </alternativeName>
    <alternativeName>
        <fullName evidence="4">Gamma-glutamyltranspeptidase</fullName>
    </alternativeName>
</protein>
<dbReference type="InterPro" id="IPR043137">
    <property type="entry name" value="GGT_ssub_C"/>
</dbReference>
<dbReference type="EC" id="3.4.19.13" evidence="4"/>
<feature type="binding site" evidence="3">
    <location>
        <position position="198"/>
    </location>
    <ligand>
        <name>L-glutamate</name>
        <dbReference type="ChEBI" id="CHEBI:29985"/>
    </ligand>
</feature>
<accession>A0AAE0QJK7</accession>
<dbReference type="InterPro" id="IPR000101">
    <property type="entry name" value="GGT_peptidase"/>
</dbReference>
<comment type="function">
    <text evidence="4">Cleaves the gamma-glutamyl peptide bond of glutathione and glutathione conjugates.</text>
</comment>
<dbReference type="Pfam" id="PF01019">
    <property type="entry name" value="G_glu_transpept"/>
    <property type="match status" value="1"/>
</dbReference>
<dbReference type="GO" id="GO:1901750">
    <property type="term" value="P:leukotriene D4 biosynthetic process"/>
    <property type="evidence" value="ECO:0007669"/>
    <property type="project" value="TreeGrafter"/>
</dbReference>
<feature type="binding site" evidence="3">
    <location>
        <begin position="531"/>
        <end position="532"/>
    </location>
    <ligand>
        <name>L-glutamate</name>
        <dbReference type="ChEBI" id="CHEBI:29985"/>
    </ligand>
</feature>
<dbReference type="SUPFAM" id="SSF56235">
    <property type="entry name" value="N-terminal nucleophile aminohydrolases (Ntn hydrolases)"/>
    <property type="match status" value="1"/>
</dbReference>
<evidence type="ECO:0000256" key="4">
    <source>
        <dbReference type="RuleBase" id="RU368068"/>
    </source>
</evidence>
<feature type="active site" description="Nucleophile" evidence="2">
    <location>
        <position position="473"/>
    </location>
</feature>
<dbReference type="GO" id="GO:0005886">
    <property type="term" value="C:plasma membrane"/>
    <property type="evidence" value="ECO:0007669"/>
    <property type="project" value="TreeGrafter"/>
</dbReference>
<comment type="similarity">
    <text evidence="1">Belongs to the gamma-glutamyltransferase family.</text>
</comment>
<dbReference type="Proteomes" id="UP001274896">
    <property type="component" value="Unassembled WGS sequence"/>
</dbReference>
<dbReference type="EMBL" id="JAUCMX010000015">
    <property type="protein sequence ID" value="KAK3522118.1"/>
    <property type="molecule type" value="Genomic_DNA"/>
</dbReference>
<dbReference type="InterPro" id="IPR055262">
    <property type="entry name" value="GGT_CS"/>
</dbReference>
<dbReference type="AlphaFoldDB" id="A0AAE0QJK7"/>
<comment type="subcellular location">
    <subcellularLocation>
        <location evidence="4">Membrane</location>
        <topology evidence="4">Single-pass type II membrane protein</topology>
    </subcellularLocation>
</comment>
<comment type="catalytic activity">
    <reaction evidence="4">
        <text>glutathione + H2O = L-cysteinylglycine + L-glutamate</text>
        <dbReference type="Rhea" id="RHEA:28807"/>
        <dbReference type="ChEBI" id="CHEBI:15377"/>
        <dbReference type="ChEBI" id="CHEBI:29985"/>
        <dbReference type="ChEBI" id="CHEBI:57925"/>
        <dbReference type="ChEBI" id="CHEBI:61694"/>
        <dbReference type="EC" id="3.4.19.13"/>
    </reaction>
</comment>
<dbReference type="GO" id="GO:0036374">
    <property type="term" value="F:glutathione hydrolase activity"/>
    <property type="evidence" value="ECO:0007669"/>
    <property type="project" value="UniProtKB-UniRule"/>
</dbReference>
<proteinExistence type="inferred from homology"/>
<dbReference type="GO" id="GO:0002951">
    <property type="term" value="F:leukotriene-C(4) hydrolase"/>
    <property type="evidence" value="ECO:0007669"/>
    <property type="project" value="TreeGrafter"/>
</dbReference>
<evidence type="ECO:0000313" key="5">
    <source>
        <dbReference type="EMBL" id="KAK3522118.1"/>
    </source>
</evidence>
<dbReference type="InterPro" id="IPR043138">
    <property type="entry name" value="GGT_lsub"/>
</dbReference>
<reference evidence="5" key="1">
    <citation type="submission" date="2023-06" db="EMBL/GenBank/DDBJ databases">
        <title>Male Hemibagrus guttatus genome.</title>
        <authorList>
            <person name="Bian C."/>
        </authorList>
    </citation>
    <scope>NUCLEOTIDE SEQUENCE</scope>
    <source>
        <strain evidence="5">Male_cb2023</strain>
        <tissue evidence="5">Muscle</tissue>
    </source>
</reference>
<keyword evidence="4" id="KW-0378">Hydrolase</keyword>
<dbReference type="PANTHER" id="PTHR11686">
    <property type="entry name" value="GAMMA GLUTAMYL TRANSPEPTIDASE"/>
    <property type="match status" value="1"/>
</dbReference>
<dbReference type="Gene3D" id="3.60.20.40">
    <property type="match status" value="1"/>
</dbReference>
<keyword evidence="6" id="KW-1185">Reference proteome</keyword>
<dbReference type="PRINTS" id="PR01210">
    <property type="entry name" value="GGTRANSPTASE"/>
</dbReference>
<comment type="caution">
    <text evidence="5">The sequence shown here is derived from an EMBL/GenBank/DDBJ whole genome shotgun (WGS) entry which is preliminary data.</text>
</comment>
<feature type="non-terminal residue" evidence="5">
    <location>
        <position position="1"/>
    </location>
</feature>
<organism evidence="5 6">
    <name type="scientific">Hemibagrus guttatus</name>
    <dbReference type="NCBI Taxonomy" id="175788"/>
    <lineage>
        <taxon>Eukaryota</taxon>
        <taxon>Metazoa</taxon>
        <taxon>Chordata</taxon>
        <taxon>Craniata</taxon>
        <taxon>Vertebrata</taxon>
        <taxon>Euteleostomi</taxon>
        <taxon>Actinopterygii</taxon>
        <taxon>Neopterygii</taxon>
        <taxon>Teleostei</taxon>
        <taxon>Ostariophysi</taxon>
        <taxon>Siluriformes</taxon>
        <taxon>Bagridae</taxon>
        <taxon>Hemibagrus</taxon>
    </lineage>
</organism>
<keyword evidence="4" id="KW-0012">Acyltransferase</keyword>
<dbReference type="PANTHER" id="PTHR11686:SF53">
    <property type="entry name" value="GLUTATHIONE HYDROLASE"/>
    <property type="match status" value="1"/>
</dbReference>
<feature type="binding site" evidence="3">
    <location>
        <position position="515"/>
    </location>
    <ligand>
        <name>L-glutamate</name>
        <dbReference type="ChEBI" id="CHEBI:29985"/>
    </ligand>
</feature>
<dbReference type="FunFam" id="1.10.246.130:FF:000001">
    <property type="entry name" value="Gamma-glutamyltransferase 5 isoform 1"/>
    <property type="match status" value="1"/>
</dbReference>
<dbReference type="PROSITE" id="PS00462">
    <property type="entry name" value="G_GLU_TRANSPEPTIDASE"/>
    <property type="match status" value="1"/>
</dbReference>
<gene>
    <name evidence="5" type="ORF">QTP70_025264</name>
</gene>
<feature type="binding site" evidence="3">
    <location>
        <begin position="491"/>
        <end position="493"/>
    </location>
    <ligand>
        <name>L-glutamate</name>
        <dbReference type="ChEBI" id="CHEBI:29985"/>
    </ligand>
</feature>
<name>A0AAE0QJK7_9TELE</name>
<sequence length="648" mass="71205">VPCPGLMSHLVFAQCPWDGPDLCYYDWKTKSKTTWPCVKRSKGEITPKITLPDELNEFYARFEAPNTGQQHKTLVSEGILDTPLTVSSAEVRMALRKTNSQKAAGLDNIPGRALMVGSIFLNWAAIKWQHRNPTHSLQISHSKYTHRDILLKGGSAVDAAISALLCTSLVNPQSMGIGGGSIFTIMNKEGDVTVINSRETVPKNFPPNLLDKCPTSITLGQSGAEWIGVPGELRGYAVAHSKFGKLPWEQLFEPVIKMAREGFPLPLYLAYVLSIKNITELVQSTTLCELFCHKNKTVLRKGDMLRYPKLAETLEIVAKEGVDAFYKGKIALDLTDDVKAAGGSLSVEDLKSYEVISNEALSVPVGDFTMHFPHPPSGGALLSFILKVMEGFGLSPSSVKGEEKKLTLHRYIETLKFANGQRKYIRDPLHREDRTQHLIDSDFVNRIRSMITSSGKHPASYYNVTPSTDRFGTTHVSVLASDGSAVSVTSTINHFFGSCIYSPKTGIILNNELTDFCGRADTISPGEQPPSSMAPVIIHSKHREKVLVIGGSGGSQIITSIAMAVMNKLWFGMNLQDAIKDKVVFVTSNNSVLLEPRFNESMKEAMKTFGHDIKDNEYPLHVVNAIMKEHGCITAVSDGRKMGKSSGY</sequence>
<dbReference type="GO" id="GO:0006751">
    <property type="term" value="P:glutathione catabolic process"/>
    <property type="evidence" value="ECO:0007669"/>
    <property type="project" value="UniProtKB-UniRule"/>
</dbReference>
<evidence type="ECO:0000256" key="2">
    <source>
        <dbReference type="PIRSR" id="PIRSR600101-1"/>
    </source>
</evidence>
<evidence type="ECO:0000313" key="6">
    <source>
        <dbReference type="Proteomes" id="UP001274896"/>
    </source>
</evidence>
<evidence type="ECO:0000256" key="3">
    <source>
        <dbReference type="PIRSR" id="PIRSR600101-2"/>
    </source>
</evidence>
<feature type="binding site" evidence="3">
    <location>
        <position position="554"/>
    </location>
    <ligand>
        <name>L-glutamate</name>
        <dbReference type="ChEBI" id="CHEBI:29985"/>
    </ligand>
</feature>
<dbReference type="Gene3D" id="1.10.246.130">
    <property type="match status" value="1"/>
</dbReference>
<dbReference type="GO" id="GO:0006954">
    <property type="term" value="P:inflammatory response"/>
    <property type="evidence" value="ECO:0007669"/>
    <property type="project" value="TreeGrafter"/>
</dbReference>
<dbReference type="GO" id="GO:0103068">
    <property type="term" value="F:leukotriene C4 gamma-glutamyl transferase activity"/>
    <property type="evidence" value="ECO:0007669"/>
    <property type="project" value="UniProtKB-EC"/>
</dbReference>
<dbReference type="InterPro" id="IPR029055">
    <property type="entry name" value="Ntn_hydrolases_N"/>
</dbReference>
<comment type="catalytic activity">
    <reaction evidence="4">
        <text>an N-terminal (5-L-glutamyl)-[peptide] + an alpha-amino acid = 5-L-glutamyl amino acid + an N-terminal L-alpha-aminoacyl-[peptide]</text>
        <dbReference type="Rhea" id="RHEA:23904"/>
        <dbReference type="Rhea" id="RHEA-COMP:9780"/>
        <dbReference type="Rhea" id="RHEA-COMP:9795"/>
        <dbReference type="ChEBI" id="CHEBI:77644"/>
        <dbReference type="ChEBI" id="CHEBI:78597"/>
        <dbReference type="ChEBI" id="CHEBI:78599"/>
        <dbReference type="ChEBI" id="CHEBI:78608"/>
        <dbReference type="EC" id="2.3.2.2"/>
    </reaction>
</comment>
<keyword evidence="4" id="KW-0808">Transferase</keyword>